<dbReference type="Proteomes" id="UP000240042">
    <property type="component" value="Unassembled WGS sequence"/>
</dbReference>
<dbReference type="Pfam" id="PF04324">
    <property type="entry name" value="Fer2_BFD"/>
    <property type="match status" value="1"/>
</dbReference>
<dbReference type="OrthoDB" id="1117882at2"/>
<gene>
    <name evidence="2" type="ORF">SAMN02745150_01048</name>
</gene>
<protein>
    <submittedName>
        <fullName evidence="2">BFD-like [2Fe-2S] binding domain-containing protein</fullName>
    </submittedName>
</protein>
<evidence type="ECO:0000313" key="3">
    <source>
        <dbReference type="Proteomes" id="UP000240042"/>
    </source>
</evidence>
<evidence type="ECO:0000313" key="2">
    <source>
        <dbReference type="EMBL" id="SFB84753.1"/>
    </source>
</evidence>
<proteinExistence type="predicted"/>
<dbReference type="InterPro" id="IPR041854">
    <property type="entry name" value="BFD-like_2Fe2S-bd_dom_sf"/>
</dbReference>
<keyword evidence="3" id="KW-1185">Reference proteome</keyword>
<organism evidence="2 3">
    <name type="scientific">Brevinema andersonii</name>
    <dbReference type="NCBI Taxonomy" id="34097"/>
    <lineage>
        <taxon>Bacteria</taxon>
        <taxon>Pseudomonadati</taxon>
        <taxon>Spirochaetota</taxon>
        <taxon>Spirochaetia</taxon>
        <taxon>Brevinematales</taxon>
        <taxon>Brevinemataceae</taxon>
        <taxon>Brevinema</taxon>
    </lineage>
</organism>
<sequence>MADKDHVVCTCLGTTLGELQDVIDANPGITVEELMEKTSAGTICGMCIDGSNGEEISLNSLIEEANKK</sequence>
<accession>A0A1I1EIH3</accession>
<dbReference type="EMBL" id="FOKY01000011">
    <property type="protein sequence ID" value="SFB84753.1"/>
    <property type="molecule type" value="Genomic_DNA"/>
</dbReference>
<dbReference type="STRING" id="34097.SAMN02745150_01048"/>
<dbReference type="AlphaFoldDB" id="A0A1I1EIH3"/>
<dbReference type="InterPro" id="IPR007419">
    <property type="entry name" value="BFD-like_2Fe2S-bd_dom"/>
</dbReference>
<name>A0A1I1EIH3_BREAD</name>
<evidence type="ECO:0000259" key="1">
    <source>
        <dbReference type="Pfam" id="PF04324"/>
    </source>
</evidence>
<dbReference type="Gene3D" id="1.10.10.1100">
    <property type="entry name" value="BFD-like [2Fe-2S]-binding domain"/>
    <property type="match status" value="1"/>
</dbReference>
<dbReference type="RefSeq" id="WP_092319343.1">
    <property type="nucleotide sequence ID" value="NZ_FOKY01000011.1"/>
</dbReference>
<feature type="domain" description="BFD-like [2Fe-2S]-binding" evidence="1">
    <location>
        <begin position="7"/>
        <end position="49"/>
    </location>
</feature>
<reference evidence="3" key="1">
    <citation type="submission" date="2016-10" db="EMBL/GenBank/DDBJ databases">
        <authorList>
            <person name="Varghese N."/>
            <person name="Submissions S."/>
        </authorList>
    </citation>
    <scope>NUCLEOTIDE SEQUENCE [LARGE SCALE GENOMIC DNA]</scope>
    <source>
        <strain evidence="3">ATCC 43811</strain>
    </source>
</reference>